<dbReference type="OrthoDB" id="8117402at2759"/>
<dbReference type="Gene3D" id="3.30.160.60">
    <property type="entry name" value="Classic Zinc Finger"/>
    <property type="match status" value="1"/>
</dbReference>
<evidence type="ECO:0000256" key="2">
    <source>
        <dbReference type="ARBA" id="ARBA00022771"/>
    </source>
</evidence>
<keyword evidence="1" id="KW-0479">Metal-binding</keyword>
<evidence type="ECO:0000256" key="4">
    <source>
        <dbReference type="PROSITE-ProRule" id="PRU00042"/>
    </source>
</evidence>
<keyword evidence="8" id="KW-1185">Reference proteome</keyword>
<evidence type="ECO:0000256" key="1">
    <source>
        <dbReference type="ARBA" id="ARBA00022723"/>
    </source>
</evidence>
<gene>
    <name evidence="7" type="ORF">WOLCODRAFT_99912</name>
</gene>
<dbReference type="GO" id="GO:0008270">
    <property type="term" value="F:zinc ion binding"/>
    <property type="evidence" value="ECO:0007669"/>
    <property type="project" value="UniProtKB-KW"/>
</dbReference>
<dbReference type="InterPro" id="IPR013087">
    <property type="entry name" value="Znf_C2H2_type"/>
</dbReference>
<reference evidence="7 8" key="1">
    <citation type="journal article" date="2012" name="Science">
        <title>The Paleozoic origin of enzymatic lignin decomposition reconstructed from 31 fungal genomes.</title>
        <authorList>
            <person name="Floudas D."/>
            <person name="Binder M."/>
            <person name="Riley R."/>
            <person name="Barry K."/>
            <person name="Blanchette R.A."/>
            <person name="Henrissat B."/>
            <person name="Martinez A.T."/>
            <person name="Otillar R."/>
            <person name="Spatafora J.W."/>
            <person name="Yadav J.S."/>
            <person name="Aerts A."/>
            <person name="Benoit I."/>
            <person name="Boyd A."/>
            <person name="Carlson A."/>
            <person name="Copeland A."/>
            <person name="Coutinho P.M."/>
            <person name="de Vries R.P."/>
            <person name="Ferreira P."/>
            <person name="Findley K."/>
            <person name="Foster B."/>
            <person name="Gaskell J."/>
            <person name="Glotzer D."/>
            <person name="Gorecki P."/>
            <person name="Heitman J."/>
            <person name="Hesse C."/>
            <person name="Hori C."/>
            <person name="Igarashi K."/>
            <person name="Jurgens J.A."/>
            <person name="Kallen N."/>
            <person name="Kersten P."/>
            <person name="Kohler A."/>
            <person name="Kuees U."/>
            <person name="Kumar T.K.A."/>
            <person name="Kuo A."/>
            <person name="LaButti K."/>
            <person name="Larrondo L.F."/>
            <person name="Lindquist E."/>
            <person name="Ling A."/>
            <person name="Lombard V."/>
            <person name="Lucas S."/>
            <person name="Lundell T."/>
            <person name="Martin R."/>
            <person name="McLaughlin D.J."/>
            <person name="Morgenstern I."/>
            <person name="Morin E."/>
            <person name="Murat C."/>
            <person name="Nagy L.G."/>
            <person name="Nolan M."/>
            <person name="Ohm R.A."/>
            <person name="Patyshakuliyeva A."/>
            <person name="Rokas A."/>
            <person name="Ruiz-Duenas F.J."/>
            <person name="Sabat G."/>
            <person name="Salamov A."/>
            <person name="Samejima M."/>
            <person name="Schmutz J."/>
            <person name="Slot J.C."/>
            <person name="St John F."/>
            <person name="Stenlid J."/>
            <person name="Sun H."/>
            <person name="Sun S."/>
            <person name="Syed K."/>
            <person name="Tsang A."/>
            <person name="Wiebenga A."/>
            <person name="Young D."/>
            <person name="Pisabarro A."/>
            <person name="Eastwood D.C."/>
            <person name="Martin F."/>
            <person name="Cullen D."/>
            <person name="Grigoriev I.V."/>
            <person name="Hibbett D.S."/>
        </authorList>
    </citation>
    <scope>NUCLEOTIDE SEQUENCE [LARGE SCALE GENOMIC DNA]</scope>
    <source>
        <strain evidence="7 8">MD-104</strain>
    </source>
</reference>
<name>A0A2H3JG21_WOLCO</name>
<dbReference type="InterPro" id="IPR036236">
    <property type="entry name" value="Znf_C2H2_sf"/>
</dbReference>
<sequence length="376" mass="42451">MDISLAQDPLRALLDIYSPPLRSDGTSEPLVGIFADINMREAAAMCELPTFGVNPADVMGDEPNVKAKSPEPDELGRLLLSLSPDFDICDDTQHTSATEAQFPDDAINVIVSVLSASKREEDVQQLEAALEQRSTPPPRRPDPFLFSQNLSTQPPMPPSAPPTAMEQPISFVIPNLLMVPKLDQAPLVDVFAPPAEQPSFPVLDPPPVIVRHQSPVLNAHLGIELEDLRRRAEDFRRRNPGLDIDKTWLQAYAGRLSQRGELLDDYRCYVNGCSQRNKRRDHILVHVGSHVEHRPFQCNVCGMRFLRKNECKRHESSHGGHKPFSCPICAPYQERSFVRQDLLKRHMRVTHGIQGDPSNDRRKRMRFSRGEDVYWP</sequence>
<dbReference type="Proteomes" id="UP000218811">
    <property type="component" value="Unassembled WGS sequence"/>
</dbReference>
<proteinExistence type="predicted"/>
<feature type="domain" description="C2H2-type" evidence="6">
    <location>
        <begin position="266"/>
        <end position="295"/>
    </location>
</feature>
<dbReference type="SMART" id="SM00355">
    <property type="entry name" value="ZnF_C2H2"/>
    <property type="match status" value="3"/>
</dbReference>
<dbReference type="EMBL" id="KB468113">
    <property type="protein sequence ID" value="PCH41140.1"/>
    <property type="molecule type" value="Genomic_DNA"/>
</dbReference>
<keyword evidence="3" id="KW-0862">Zinc</keyword>
<evidence type="ECO:0000313" key="8">
    <source>
        <dbReference type="Proteomes" id="UP000218811"/>
    </source>
</evidence>
<evidence type="ECO:0000256" key="5">
    <source>
        <dbReference type="SAM" id="MobiDB-lite"/>
    </source>
</evidence>
<dbReference type="PROSITE" id="PS50157">
    <property type="entry name" value="ZINC_FINGER_C2H2_2"/>
    <property type="match status" value="2"/>
</dbReference>
<dbReference type="PROSITE" id="PS00028">
    <property type="entry name" value="ZINC_FINGER_C2H2_1"/>
    <property type="match status" value="1"/>
</dbReference>
<dbReference type="AlphaFoldDB" id="A0A2H3JG21"/>
<protein>
    <recommendedName>
        <fullName evidence="6">C2H2-type domain-containing protein</fullName>
    </recommendedName>
</protein>
<evidence type="ECO:0000256" key="3">
    <source>
        <dbReference type="ARBA" id="ARBA00022833"/>
    </source>
</evidence>
<keyword evidence="2 4" id="KW-0863">Zinc-finger</keyword>
<organism evidence="7 8">
    <name type="scientific">Wolfiporia cocos (strain MD-104)</name>
    <name type="common">Brown rot fungus</name>
    <dbReference type="NCBI Taxonomy" id="742152"/>
    <lineage>
        <taxon>Eukaryota</taxon>
        <taxon>Fungi</taxon>
        <taxon>Dikarya</taxon>
        <taxon>Basidiomycota</taxon>
        <taxon>Agaricomycotina</taxon>
        <taxon>Agaricomycetes</taxon>
        <taxon>Polyporales</taxon>
        <taxon>Phaeolaceae</taxon>
        <taxon>Wolfiporia</taxon>
    </lineage>
</organism>
<dbReference type="PANTHER" id="PTHR23235">
    <property type="entry name" value="KRUEPPEL-LIKE TRANSCRIPTION FACTOR"/>
    <property type="match status" value="1"/>
</dbReference>
<feature type="region of interest" description="Disordered" evidence="5">
    <location>
        <begin position="351"/>
        <end position="376"/>
    </location>
</feature>
<evidence type="ECO:0000259" key="6">
    <source>
        <dbReference type="PROSITE" id="PS50157"/>
    </source>
</evidence>
<evidence type="ECO:0000313" key="7">
    <source>
        <dbReference type="EMBL" id="PCH41140.1"/>
    </source>
</evidence>
<accession>A0A2H3JG21</accession>
<feature type="region of interest" description="Disordered" evidence="5">
    <location>
        <begin position="124"/>
        <end position="162"/>
    </location>
</feature>
<dbReference type="OMA" id="FADINMR"/>
<feature type="domain" description="C2H2-type" evidence="6">
    <location>
        <begin position="296"/>
        <end position="323"/>
    </location>
</feature>
<dbReference type="STRING" id="742152.A0A2H3JG21"/>
<dbReference type="SUPFAM" id="SSF57667">
    <property type="entry name" value="beta-beta-alpha zinc fingers"/>
    <property type="match status" value="1"/>
</dbReference>